<sequence length="243" mass="27484">KTRSWSFVDSTAIEVFNRVPGGVIHYTLDGSQPEIDSPVYSEPIAIEFDATFKAATFWPQPNDEPRRSTTVSADFTRSYPGPAITSDVVAFTDSLEIDLRKNGQTGSMHYTLDGSEPTLDSPVCGDTVTLTDSAQFVARTIWQFPDGRVMESHPVRKEYFRVDPRTPQELRINFQHESRPIPEGYLPDSGWTYRIQPSGYIFGWTEDMRAQLKTRGDQNDILRCPFVACKPHVAWEVEVENGD</sequence>
<feature type="non-terminal residue" evidence="1">
    <location>
        <position position="1"/>
    </location>
</feature>
<dbReference type="EMBL" id="BARS01048360">
    <property type="protein sequence ID" value="GAG35680.1"/>
    <property type="molecule type" value="Genomic_DNA"/>
</dbReference>
<comment type="caution">
    <text evidence="1">The sequence shown here is derived from an EMBL/GenBank/DDBJ whole genome shotgun (WGS) entry which is preliminary data.</text>
</comment>
<reference evidence="1" key="1">
    <citation type="journal article" date="2014" name="Front. Microbiol.">
        <title>High frequency of phylogenetically diverse reductive dehalogenase-homologous genes in deep subseafloor sedimentary metagenomes.</title>
        <authorList>
            <person name="Kawai M."/>
            <person name="Futagami T."/>
            <person name="Toyoda A."/>
            <person name="Takaki Y."/>
            <person name="Nishi S."/>
            <person name="Hori S."/>
            <person name="Arai W."/>
            <person name="Tsubouchi T."/>
            <person name="Morono Y."/>
            <person name="Uchiyama I."/>
            <person name="Ito T."/>
            <person name="Fujiyama A."/>
            <person name="Inagaki F."/>
            <person name="Takami H."/>
        </authorList>
    </citation>
    <scope>NUCLEOTIDE SEQUENCE</scope>
    <source>
        <strain evidence="1">Expedition CK06-06</strain>
    </source>
</reference>
<dbReference type="AlphaFoldDB" id="X0WY93"/>
<protein>
    <submittedName>
        <fullName evidence="1">Uncharacterized protein</fullName>
    </submittedName>
</protein>
<name>X0WY93_9ZZZZ</name>
<dbReference type="InterPro" id="IPR026876">
    <property type="entry name" value="Fn3_assoc_repeat"/>
</dbReference>
<evidence type="ECO:0000313" key="1">
    <source>
        <dbReference type="EMBL" id="GAG35680.1"/>
    </source>
</evidence>
<accession>X0WY93</accession>
<feature type="non-terminal residue" evidence="1">
    <location>
        <position position="243"/>
    </location>
</feature>
<gene>
    <name evidence="1" type="ORF">S01H1_72500</name>
</gene>
<dbReference type="Pfam" id="PF13287">
    <property type="entry name" value="Fn3_assoc"/>
    <property type="match status" value="1"/>
</dbReference>
<organism evidence="1">
    <name type="scientific">marine sediment metagenome</name>
    <dbReference type="NCBI Taxonomy" id="412755"/>
    <lineage>
        <taxon>unclassified sequences</taxon>
        <taxon>metagenomes</taxon>
        <taxon>ecological metagenomes</taxon>
    </lineage>
</organism>
<proteinExistence type="predicted"/>